<dbReference type="OrthoDB" id="9785953at2"/>
<protein>
    <submittedName>
        <fullName evidence="7">Ubiquinone-dependent pyruvate dehydrogenase</fullName>
    </submittedName>
</protein>
<dbReference type="Gene3D" id="3.40.50.970">
    <property type="match status" value="2"/>
</dbReference>
<evidence type="ECO:0000256" key="2">
    <source>
        <dbReference type="ARBA" id="ARBA00023052"/>
    </source>
</evidence>
<comment type="caution">
    <text evidence="7">The sequence shown here is derived from an EMBL/GenBank/DDBJ whole genome shotgun (WGS) entry which is preliminary data.</text>
</comment>
<evidence type="ECO:0000313" key="7">
    <source>
        <dbReference type="EMBL" id="PWD80510.1"/>
    </source>
</evidence>
<keyword evidence="2 3" id="KW-0786">Thiamine pyrophosphate</keyword>
<keyword evidence="8" id="KW-1185">Reference proteome</keyword>
<dbReference type="InterPro" id="IPR012000">
    <property type="entry name" value="Thiamin_PyroP_enz_cen_dom"/>
</dbReference>
<dbReference type="InterPro" id="IPR011766">
    <property type="entry name" value="TPP_enzyme_TPP-bd"/>
</dbReference>
<comment type="similarity">
    <text evidence="1 3">Belongs to the TPP enzyme family.</text>
</comment>
<dbReference type="GO" id="GO:0030976">
    <property type="term" value="F:thiamine pyrophosphate binding"/>
    <property type="evidence" value="ECO:0007669"/>
    <property type="project" value="InterPro"/>
</dbReference>
<feature type="domain" description="Thiamine pyrophosphate enzyme TPP-binding" evidence="5">
    <location>
        <begin position="381"/>
        <end position="527"/>
    </location>
</feature>
<dbReference type="PANTHER" id="PTHR42981:SF2">
    <property type="entry name" value="PYRUVATE DEHYDROGENASE [UBIQUINONE]"/>
    <property type="match status" value="1"/>
</dbReference>
<dbReference type="RefSeq" id="WP_109189944.1">
    <property type="nucleotide sequence ID" value="NZ_BMYA01000004.1"/>
</dbReference>
<dbReference type="Gene3D" id="3.40.50.1220">
    <property type="entry name" value="TPP-binding domain"/>
    <property type="match status" value="1"/>
</dbReference>
<dbReference type="SUPFAM" id="SSF52467">
    <property type="entry name" value="DHS-like NAD/FAD-binding domain"/>
    <property type="match status" value="1"/>
</dbReference>
<keyword evidence="7" id="KW-0830">Ubiquinone</keyword>
<evidence type="ECO:0000259" key="5">
    <source>
        <dbReference type="Pfam" id="PF02775"/>
    </source>
</evidence>
<reference evidence="8" key="1">
    <citation type="submission" date="2018-05" db="EMBL/GenBank/DDBJ databases">
        <title>Ignatzschineria dubaiensis sp. nov., isolated from necrotic foot tissues of dromedaries (Camelus dromedarius) and associated maggots in Dubai, United Arab Emirates.</title>
        <authorList>
            <person name="Tsang C.C."/>
            <person name="Tang J.Y.M."/>
            <person name="Fong J.Y.H."/>
            <person name="Kinne J."/>
            <person name="Lee H.H."/>
            <person name="Joseph M."/>
            <person name="Jose S."/>
            <person name="Schuster R.K."/>
            <person name="Tang Y."/>
            <person name="Sivakumar S."/>
            <person name="Chen J.H.K."/>
            <person name="Teng J.L.L."/>
            <person name="Lau S.K.P."/>
            <person name="Wernery U."/>
            <person name="Woo P.C.Y."/>
        </authorList>
    </citation>
    <scope>NUCLEOTIDE SEQUENCE [LARGE SCALE GENOMIC DNA]</scope>
    <source>
        <strain evidence="8">KCTC 22644</strain>
    </source>
</reference>
<dbReference type="Pfam" id="PF02776">
    <property type="entry name" value="TPP_enzyme_N"/>
    <property type="match status" value="1"/>
</dbReference>
<evidence type="ECO:0000259" key="4">
    <source>
        <dbReference type="Pfam" id="PF00205"/>
    </source>
</evidence>
<dbReference type="EMBL" id="QEWQ01000006">
    <property type="protein sequence ID" value="PWD80510.1"/>
    <property type="molecule type" value="Genomic_DNA"/>
</dbReference>
<dbReference type="CDD" id="cd02014">
    <property type="entry name" value="TPP_POX"/>
    <property type="match status" value="1"/>
</dbReference>
<dbReference type="InterPro" id="IPR047211">
    <property type="entry name" value="POXB-like"/>
</dbReference>
<dbReference type="InterPro" id="IPR012001">
    <property type="entry name" value="Thiamin_PyroP_enz_TPP-bd_dom"/>
</dbReference>
<dbReference type="AlphaFoldDB" id="A0A2U2ACX6"/>
<dbReference type="InterPro" id="IPR029035">
    <property type="entry name" value="DHS-like_NAD/FAD-binding_dom"/>
</dbReference>
<keyword evidence="7" id="KW-0670">Pyruvate</keyword>
<sequence length="575" mass="63396">MAKKKVARIVVETLENFGVKRCYGVVGDTLNEVTDAMRYHSKIEWVHMRHEEAGGFAAGAEAFMTKNLTACAGSCGPGSLHFINGLFESHRNGSPVVLIASQLPTNVLGTNFPQEVDYTPIYKTCSVFCETVTNAQEAKRILMSACQAAITEKGVAVVILPSDISATEVEDAPVLQQYQPKNPVVRPQDDEIQAMAALLNADGKIGIYAGAGCEDARDEVLALCEKLNAPMAHTSRAKDFVEWDNPYNVGMTGMLGVKSGYEMLMHCDTLLILGADFAWSQFYPKHAKIIQVDIDPKKLGLRHAIELGVIGNVKDTINALLPYLHQRESTEFLHTYTEMHKKAMEKLNEKAIAHDHDLIHPQYLTELLSQYADEDALLTADTGSAMAWSLRHFHTNGKRRTLLSMKHGTMANAMSQAIGLQKAYPTRQVISLSGDGGFAMLMGDLLTLVQEKIPLKVVILNNSTLDFVELEMKAEGIVNSYTDLQNPDFAKVAESVGIKGFSAKDSHTLEETVKNFLAFDGPAVLDVYVNRLELIWPPHPEFSNFENMALYGTKAILGGEGHTFIDMLKDNFIKK</sequence>
<evidence type="ECO:0000313" key="8">
    <source>
        <dbReference type="Proteomes" id="UP000245020"/>
    </source>
</evidence>
<dbReference type="PANTHER" id="PTHR42981">
    <property type="entry name" value="PYRUVATE DEHYDROGENASE [UBIQUINONE]"/>
    <property type="match status" value="1"/>
</dbReference>
<dbReference type="InterPro" id="IPR029061">
    <property type="entry name" value="THDP-binding"/>
</dbReference>
<evidence type="ECO:0000256" key="1">
    <source>
        <dbReference type="ARBA" id="ARBA00007812"/>
    </source>
</evidence>
<dbReference type="Pfam" id="PF00205">
    <property type="entry name" value="TPP_enzyme_M"/>
    <property type="match status" value="1"/>
</dbReference>
<dbReference type="Proteomes" id="UP000245020">
    <property type="component" value="Unassembled WGS sequence"/>
</dbReference>
<dbReference type="PROSITE" id="PS00187">
    <property type="entry name" value="TPP_ENZYMES"/>
    <property type="match status" value="1"/>
</dbReference>
<feature type="domain" description="Thiamine pyrophosphate enzyme N-terminal TPP-binding" evidence="6">
    <location>
        <begin position="5"/>
        <end position="119"/>
    </location>
</feature>
<accession>A0A2U2ACX6</accession>
<organism evidence="7 8">
    <name type="scientific">Ignatzschineria ureiclastica</name>
    <dbReference type="NCBI Taxonomy" id="472582"/>
    <lineage>
        <taxon>Bacteria</taxon>
        <taxon>Pseudomonadati</taxon>
        <taxon>Pseudomonadota</taxon>
        <taxon>Gammaproteobacteria</taxon>
        <taxon>Cardiobacteriales</taxon>
        <taxon>Ignatzschineriaceae</taxon>
        <taxon>Ignatzschineria</taxon>
    </lineage>
</organism>
<proteinExistence type="inferred from homology"/>
<feature type="domain" description="Thiamine pyrophosphate enzyme central" evidence="4">
    <location>
        <begin position="192"/>
        <end position="320"/>
    </location>
</feature>
<gene>
    <name evidence="7" type="ORF">DC083_09410</name>
</gene>
<evidence type="ECO:0000259" key="6">
    <source>
        <dbReference type="Pfam" id="PF02776"/>
    </source>
</evidence>
<dbReference type="GO" id="GO:0000287">
    <property type="term" value="F:magnesium ion binding"/>
    <property type="evidence" value="ECO:0007669"/>
    <property type="project" value="InterPro"/>
</dbReference>
<dbReference type="GO" id="GO:0003824">
    <property type="term" value="F:catalytic activity"/>
    <property type="evidence" value="ECO:0007669"/>
    <property type="project" value="InterPro"/>
</dbReference>
<dbReference type="SUPFAM" id="SSF52518">
    <property type="entry name" value="Thiamin diphosphate-binding fold (THDP-binding)"/>
    <property type="match status" value="2"/>
</dbReference>
<dbReference type="GO" id="GO:0019752">
    <property type="term" value="P:carboxylic acid metabolic process"/>
    <property type="evidence" value="ECO:0007669"/>
    <property type="project" value="UniProtKB-ARBA"/>
</dbReference>
<evidence type="ECO:0000256" key="3">
    <source>
        <dbReference type="RuleBase" id="RU362132"/>
    </source>
</evidence>
<name>A0A2U2ACX6_9GAMM</name>
<dbReference type="Pfam" id="PF02775">
    <property type="entry name" value="TPP_enzyme_C"/>
    <property type="match status" value="1"/>
</dbReference>
<dbReference type="InterPro" id="IPR047212">
    <property type="entry name" value="TPP_POXB-like"/>
</dbReference>
<dbReference type="InterPro" id="IPR000399">
    <property type="entry name" value="TPP-bd_CS"/>
</dbReference>